<proteinExistence type="predicted"/>
<dbReference type="InterPro" id="IPR056125">
    <property type="entry name" value="DUF7708"/>
</dbReference>
<comment type="caution">
    <text evidence="3">The sequence shown here is derived from an EMBL/GenBank/DDBJ whole genome shotgun (WGS) entry which is preliminary data.</text>
</comment>
<sequence>MAVYLKELKRSCFNKNCDTMNAKDAEDAASRLGLHVVEKQLKEDEQKENVKLDEWRKWLQFEDHPGDSDLVAMDKACKELAKGWEQFQSVLPKAKRTAAIERSIPEPSSIWTEVETAQQEWERKKDSRFGQAKANFSSFCQTLDEHSYLFSILPNGDKYTCLFTGVISSIVKVTVAHEAIANGFSRALVEISSDLSFSRKQSHIIPTSEIKILVVGLYIQIFQFLGHAMKWYQSWKSRFKAMLNRDFYDTNIEAKVASIKGLVTRIRQEAGLECQKDIKKIAADVAELLHAENHRVADQWANSEVNVTAKLSQMIDEKFEKLLTVGHSSKSLFIAMGQNIILAQGAQMTESNSFQTSKFIPIEPDRETSVAGNDLSGQSNTYTRQEMERDSLDLEAYVEDASVDIAHCMTRSTVPAAREIFNPIQKWIKATDSRMLWVEGAANFAPVSDISIAAAHIQALVRQSEIPCIAFFCKIRHRDPAKDDPLRTRQSDGLVALLYSLIRQLVSLAPSTIQDEKQFRSLFPLLDGKIGSVPIAMDMIKGLLDIAPKFLVCFIDGIQLLDHKDTNAYVEELIGILRIQDLKRAVKVLFTTSGSYPTLRRILPPGEAVRAGRRPRPGERVMVGSQPWQKLKG</sequence>
<feature type="region of interest" description="Disordered" evidence="1">
    <location>
        <begin position="610"/>
        <end position="633"/>
    </location>
</feature>
<reference evidence="3" key="1">
    <citation type="submission" date="2020-02" db="EMBL/GenBank/DDBJ databases">
        <authorList>
            <person name="Palmer J.M."/>
        </authorList>
    </citation>
    <scope>NUCLEOTIDE SEQUENCE</scope>
    <source>
        <strain evidence="3">EPUS1.4</strain>
        <tissue evidence="3">Thallus</tissue>
    </source>
</reference>
<dbReference type="AlphaFoldDB" id="A0A8H7A8M6"/>
<evidence type="ECO:0000259" key="2">
    <source>
        <dbReference type="Pfam" id="PF24809"/>
    </source>
</evidence>
<dbReference type="OrthoDB" id="4840035at2759"/>
<feature type="domain" description="DUF7708" evidence="2">
    <location>
        <begin position="136"/>
        <end position="274"/>
    </location>
</feature>
<protein>
    <recommendedName>
        <fullName evidence="2">DUF7708 domain-containing protein</fullName>
    </recommendedName>
</protein>
<evidence type="ECO:0000313" key="4">
    <source>
        <dbReference type="Proteomes" id="UP000606974"/>
    </source>
</evidence>
<name>A0A8H7A8M6_9EURO</name>
<dbReference type="EMBL" id="JAACFV010000229">
    <property type="protein sequence ID" value="KAF7502672.1"/>
    <property type="molecule type" value="Genomic_DNA"/>
</dbReference>
<dbReference type="PANTHER" id="PTHR40619">
    <property type="entry name" value="FUNGAL STAND N-TERMINAL GOODBYE DOMAIN-CONTAINING PROTEIN"/>
    <property type="match status" value="1"/>
</dbReference>
<evidence type="ECO:0000313" key="3">
    <source>
        <dbReference type="EMBL" id="KAF7502672.1"/>
    </source>
</evidence>
<dbReference type="Proteomes" id="UP000606974">
    <property type="component" value="Unassembled WGS sequence"/>
</dbReference>
<dbReference type="Pfam" id="PF24809">
    <property type="entry name" value="DUF7708"/>
    <property type="match status" value="1"/>
</dbReference>
<evidence type="ECO:0000256" key="1">
    <source>
        <dbReference type="SAM" id="MobiDB-lite"/>
    </source>
</evidence>
<organism evidence="3 4">
    <name type="scientific">Endocarpon pusillum</name>
    <dbReference type="NCBI Taxonomy" id="364733"/>
    <lineage>
        <taxon>Eukaryota</taxon>
        <taxon>Fungi</taxon>
        <taxon>Dikarya</taxon>
        <taxon>Ascomycota</taxon>
        <taxon>Pezizomycotina</taxon>
        <taxon>Eurotiomycetes</taxon>
        <taxon>Chaetothyriomycetidae</taxon>
        <taxon>Verrucariales</taxon>
        <taxon>Verrucariaceae</taxon>
        <taxon>Endocarpon</taxon>
    </lineage>
</organism>
<dbReference type="PANTHER" id="PTHR40619:SF3">
    <property type="entry name" value="FUNGAL STAND N-TERMINAL GOODBYE DOMAIN-CONTAINING PROTEIN"/>
    <property type="match status" value="1"/>
</dbReference>
<accession>A0A8H7A8M6</accession>
<gene>
    <name evidence="3" type="ORF">GJ744_005285</name>
</gene>
<keyword evidence="4" id="KW-1185">Reference proteome</keyword>